<name>A0A4U0NYF6_9SPHI</name>
<keyword evidence="7" id="KW-1185">Reference proteome</keyword>
<evidence type="ECO:0000256" key="5">
    <source>
        <dbReference type="RuleBase" id="RU361187"/>
    </source>
</evidence>
<dbReference type="EMBL" id="SUME01000005">
    <property type="protein sequence ID" value="TJZ59829.1"/>
    <property type="molecule type" value="Genomic_DNA"/>
</dbReference>
<proteinExistence type="inferred from homology"/>
<dbReference type="GO" id="GO:0004553">
    <property type="term" value="F:hydrolase activity, hydrolyzing O-glycosyl compounds"/>
    <property type="evidence" value="ECO:0007669"/>
    <property type="project" value="InterPro"/>
</dbReference>
<dbReference type="SUPFAM" id="SSF75005">
    <property type="entry name" value="Arabinanase/levansucrase/invertase"/>
    <property type="match status" value="1"/>
</dbReference>
<keyword evidence="4 5" id="KW-0326">Glycosidase</keyword>
<dbReference type="OrthoDB" id="9758923at2"/>
<comment type="similarity">
    <text evidence="2 5">Belongs to the glycosyl hydrolase 43 family.</text>
</comment>
<evidence type="ECO:0000313" key="7">
    <source>
        <dbReference type="Proteomes" id="UP000306808"/>
    </source>
</evidence>
<dbReference type="PANTHER" id="PTHR43301">
    <property type="entry name" value="ARABINAN ENDO-1,5-ALPHA-L-ARABINOSIDASE"/>
    <property type="match status" value="1"/>
</dbReference>
<dbReference type="Proteomes" id="UP000306808">
    <property type="component" value="Unassembled WGS sequence"/>
</dbReference>
<sequence>MKNSLFLLLSFFICVNSYAQKRDSVYAFSYFKDNGQDGLHLAYSEDGLTWKALKNDESFLKPEISADKLMRDPCIIRGVDGRFHMVWTVSWTQKGIGYASSKDLIKWSDQQYIPVMEHELKARNTWAPEITYDFINEEYMIYWATTIEGKFSETQIEDDNRYNHRMYYVTTKDFQSFTDTKLLYDPGFNAIDASIVRHDGRWVMFVKDETKVPVQKNIKTAIAESITGPYSDISAPITGKYWAEGPTAIKINDEWIVYFDKYTNHQYGAIKSRDLINWEDISAKITMPKGIRHGTVFKISKKELKKLLKAK</sequence>
<keyword evidence="3 5" id="KW-0378">Hydrolase</keyword>
<dbReference type="InterPro" id="IPR006710">
    <property type="entry name" value="Glyco_hydro_43"/>
</dbReference>
<reference evidence="6 7" key="1">
    <citation type="submission" date="2019-04" db="EMBL/GenBank/DDBJ databases">
        <title>Sphingobacterium olei sp. nov., isolated from oil-contaminated soil.</title>
        <authorList>
            <person name="Liu B."/>
        </authorList>
    </citation>
    <scope>NUCLEOTIDE SEQUENCE [LARGE SCALE GENOMIC DNA]</scope>
    <source>
        <strain evidence="6 7">HAL-9</strain>
    </source>
</reference>
<evidence type="ECO:0000313" key="6">
    <source>
        <dbReference type="EMBL" id="TJZ59829.1"/>
    </source>
</evidence>
<dbReference type="Gene3D" id="2.115.10.20">
    <property type="entry name" value="Glycosyl hydrolase domain, family 43"/>
    <property type="match status" value="1"/>
</dbReference>
<evidence type="ECO:0000256" key="4">
    <source>
        <dbReference type="ARBA" id="ARBA00023295"/>
    </source>
</evidence>
<dbReference type="CDD" id="cd08983">
    <property type="entry name" value="GH43_Bt3655-like"/>
    <property type="match status" value="1"/>
</dbReference>
<dbReference type="PANTHER" id="PTHR43301:SF3">
    <property type="entry name" value="ARABINAN ENDO-1,5-ALPHA-L-ARABINOSIDASE A-RELATED"/>
    <property type="match status" value="1"/>
</dbReference>
<dbReference type="RefSeq" id="WP_136901771.1">
    <property type="nucleotide sequence ID" value="NZ_SUME01000005.1"/>
</dbReference>
<gene>
    <name evidence="6" type="ORF">FAZ15_13095</name>
</gene>
<accession>A0A4U0NYF6</accession>
<dbReference type="InterPro" id="IPR050727">
    <property type="entry name" value="GH43_arabinanases"/>
</dbReference>
<protein>
    <submittedName>
        <fullName evidence="6">Glycosyl hydrolase</fullName>
    </submittedName>
</protein>
<organism evidence="6 7">
    <name type="scientific">Sphingobacterium olei</name>
    <dbReference type="NCBI Taxonomy" id="2571155"/>
    <lineage>
        <taxon>Bacteria</taxon>
        <taxon>Pseudomonadati</taxon>
        <taxon>Bacteroidota</taxon>
        <taxon>Sphingobacteriia</taxon>
        <taxon>Sphingobacteriales</taxon>
        <taxon>Sphingobacteriaceae</taxon>
        <taxon>Sphingobacterium</taxon>
    </lineage>
</organism>
<evidence type="ECO:0000256" key="2">
    <source>
        <dbReference type="ARBA" id="ARBA00009865"/>
    </source>
</evidence>
<comment type="pathway">
    <text evidence="1">Glycan metabolism; L-arabinan degradation.</text>
</comment>
<dbReference type="Pfam" id="PF04616">
    <property type="entry name" value="Glyco_hydro_43"/>
    <property type="match status" value="1"/>
</dbReference>
<dbReference type="GO" id="GO:0005975">
    <property type="term" value="P:carbohydrate metabolic process"/>
    <property type="evidence" value="ECO:0007669"/>
    <property type="project" value="InterPro"/>
</dbReference>
<comment type="caution">
    <text evidence="6">The sequence shown here is derived from an EMBL/GenBank/DDBJ whole genome shotgun (WGS) entry which is preliminary data.</text>
</comment>
<evidence type="ECO:0000256" key="3">
    <source>
        <dbReference type="ARBA" id="ARBA00022801"/>
    </source>
</evidence>
<dbReference type="InterPro" id="IPR023296">
    <property type="entry name" value="Glyco_hydro_beta-prop_sf"/>
</dbReference>
<dbReference type="AlphaFoldDB" id="A0A4U0NYF6"/>
<evidence type="ECO:0000256" key="1">
    <source>
        <dbReference type="ARBA" id="ARBA00004834"/>
    </source>
</evidence>